<accession>A0ABT5VNC1</accession>
<gene>
    <name evidence="2" type="ORF">L3049_02915</name>
</gene>
<dbReference type="Pfam" id="PF16215">
    <property type="entry name" value="DUF4876"/>
    <property type="match status" value="1"/>
</dbReference>
<reference evidence="2 3" key="1">
    <citation type="submission" date="2022-01" db="EMBL/GenBank/DDBJ databases">
        <title>Labilibaculum sp. nov, a marine bacterium isolated from Antarctica.</title>
        <authorList>
            <person name="Dai W."/>
        </authorList>
    </citation>
    <scope>NUCLEOTIDE SEQUENCE [LARGE SCALE GENOMIC DNA]</scope>
    <source>
        <strain evidence="2 3">DW002</strain>
    </source>
</reference>
<organism evidence="2 3">
    <name type="scientific">Paralabilibaculum antarcticum</name>
    <dbReference type="NCBI Taxonomy" id="2912572"/>
    <lineage>
        <taxon>Bacteria</taxon>
        <taxon>Pseudomonadati</taxon>
        <taxon>Bacteroidota</taxon>
        <taxon>Bacteroidia</taxon>
        <taxon>Marinilabiliales</taxon>
        <taxon>Marinifilaceae</taxon>
        <taxon>Paralabilibaculum</taxon>
    </lineage>
</organism>
<dbReference type="Proteomes" id="UP001528920">
    <property type="component" value="Unassembled WGS sequence"/>
</dbReference>
<comment type="caution">
    <text evidence="2">The sequence shown here is derived from an EMBL/GenBank/DDBJ whole genome shotgun (WGS) entry which is preliminary data.</text>
</comment>
<dbReference type="InterPro" id="IPR032627">
    <property type="entry name" value="DUF4876"/>
</dbReference>
<dbReference type="PROSITE" id="PS51257">
    <property type="entry name" value="PROKAR_LIPOPROTEIN"/>
    <property type="match status" value="1"/>
</dbReference>
<keyword evidence="1" id="KW-0732">Signal</keyword>
<evidence type="ECO:0000313" key="2">
    <source>
        <dbReference type="EMBL" id="MDE5416945.1"/>
    </source>
</evidence>
<evidence type="ECO:0000313" key="3">
    <source>
        <dbReference type="Proteomes" id="UP001528920"/>
    </source>
</evidence>
<name>A0ABT5VNC1_9BACT</name>
<dbReference type="SUPFAM" id="SSF117074">
    <property type="entry name" value="Hypothetical protein PA1324"/>
    <property type="match status" value="1"/>
</dbReference>
<dbReference type="EMBL" id="JAKJSC010000001">
    <property type="protein sequence ID" value="MDE5416945.1"/>
    <property type="molecule type" value="Genomic_DNA"/>
</dbReference>
<sequence>MKNKRSLLIGMCTLFALGSTLISCNDDTEVKLANLDVTVGTSETFSGITTDNLYVYLQNTTDQAKDSAMTNASGVASFLDIAPGTYNLSCVKNLTASEASDASGYYEAITLNGTKANVSLFGGVDSVDELVLDGKPSSSLVIKEFYYSGANDPSWGVMFKDQFVEIYNNSAEVVYADGLYLASIVPQRNGSNDNDVISTLSFEEFIYADKIAQVPGSGQDNPILPGESIVIAFDAIDWTDGGTKDFTVDLSGADFELYAIDWLESLGRTGSTWFDLDNADVPNMNMVYMNIENNGFFSFLSTGASVAILRCDETPSEIITDPESSDSNPIYFTKLKVEDVIDGIDMLANADAGAYKKLPSSIDAGFNYVEGTSYTSLSVSRKVSKTTADGRIIYQDTNNSSEDFESGNVAE</sequence>
<proteinExistence type="predicted"/>
<keyword evidence="3" id="KW-1185">Reference proteome</keyword>
<feature type="signal peptide" evidence="1">
    <location>
        <begin position="1"/>
        <end position="25"/>
    </location>
</feature>
<dbReference type="RefSeq" id="WP_275108283.1">
    <property type="nucleotide sequence ID" value="NZ_JAKJSC010000001.1"/>
</dbReference>
<evidence type="ECO:0000256" key="1">
    <source>
        <dbReference type="SAM" id="SignalP"/>
    </source>
</evidence>
<protein>
    <submittedName>
        <fullName evidence="2">DUF4876 domain-containing protein</fullName>
    </submittedName>
</protein>
<feature type="chain" id="PRO_5047295166" evidence="1">
    <location>
        <begin position="26"/>
        <end position="411"/>
    </location>
</feature>